<gene>
    <name evidence="13" type="ORF">C4D60_Mb01t20140</name>
</gene>
<keyword evidence="3" id="KW-0808">Transferase</keyword>
<keyword evidence="2 10" id="KW-0723">Serine/threonine-protein kinase</keyword>
<reference evidence="13 14" key="1">
    <citation type="journal article" date="2019" name="Nat. Plants">
        <title>Genome sequencing of Musa balbisiana reveals subgenome evolution and function divergence in polyploid bananas.</title>
        <authorList>
            <person name="Yao X."/>
        </authorList>
    </citation>
    <scope>NUCLEOTIDE SEQUENCE [LARGE SCALE GENOMIC DNA]</scope>
    <source>
        <strain evidence="14">cv. DH-PKW</strain>
        <tissue evidence="13">Leaves</tissue>
    </source>
</reference>
<dbReference type="EMBL" id="PYDT01000004">
    <property type="protein sequence ID" value="THU63846.1"/>
    <property type="molecule type" value="Genomic_DNA"/>
</dbReference>
<dbReference type="InterPro" id="IPR001245">
    <property type="entry name" value="Ser-Thr/Tyr_kinase_cat_dom"/>
</dbReference>
<evidence type="ECO:0000256" key="1">
    <source>
        <dbReference type="ARBA" id="ARBA00012513"/>
    </source>
</evidence>
<evidence type="ECO:0000256" key="9">
    <source>
        <dbReference type="PROSITE-ProRule" id="PRU10141"/>
    </source>
</evidence>
<dbReference type="InterPro" id="IPR011009">
    <property type="entry name" value="Kinase-like_dom_sf"/>
</dbReference>
<evidence type="ECO:0000259" key="12">
    <source>
        <dbReference type="PROSITE" id="PS50011"/>
    </source>
</evidence>
<dbReference type="PANTHER" id="PTHR46008:SF48">
    <property type="entry name" value="PROTEIN KINASE DOMAIN-CONTAINING PROTEIN"/>
    <property type="match status" value="1"/>
</dbReference>
<evidence type="ECO:0000256" key="5">
    <source>
        <dbReference type="ARBA" id="ARBA00022777"/>
    </source>
</evidence>
<evidence type="ECO:0000313" key="13">
    <source>
        <dbReference type="EMBL" id="THU63846.1"/>
    </source>
</evidence>
<dbReference type="GO" id="GO:0004674">
    <property type="term" value="F:protein serine/threonine kinase activity"/>
    <property type="evidence" value="ECO:0007669"/>
    <property type="project" value="UniProtKB-KW"/>
</dbReference>
<comment type="catalytic activity">
    <reaction evidence="8">
        <text>L-seryl-[protein] + ATP = O-phospho-L-seryl-[protein] + ADP + H(+)</text>
        <dbReference type="Rhea" id="RHEA:17989"/>
        <dbReference type="Rhea" id="RHEA-COMP:9863"/>
        <dbReference type="Rhea" id="RHEA-COMP:11604"/>
        <dbReference type="ChEBI" id="CHEBI:15378"/>
        <dbReference type="ChEBI" id="CHEBI:29999"/>
        <dbReference type="ChEBI" id="CHEBI:30616"/>
        <dbReference type="ChEBI" id="CHEBI:83421"/>
        <dbReference type="ChEBI" id="CHEBI:456216"/>
        <dbReference type="EC" id="2.7.11.1"/>
    </reaction>
</comment>
<name>A0A4V4H7I0_MUSBA</name>
<dbReference type="GO" id="GO:0005524">
    <property type="term" value="F:ATP binding"/>
    <property type="evidence" value="ECO:0007669"/>
    <property type="project" value="UniProtKB-UniRule"/>
</dbReference>
<feature type="region of interest" description="Disordered" evidence="11">
    <location>
        <begin position="1"/>
        <end position="47"/>
    </location>
</feature>
<dbReference type="PROSITE" id="PS00108">
    <property type="entry name" value="PROTEIN_KINASE_ST"/>
    <property type="match status" value="1"/>
</dbReference>
<protein>
    <recommendedName>
        <fullName evidence="1">non-specific serine/threonine protein kinase</fullName>
        <ecNumber evidence="1">2.7.11.1</ecNumber>
    </recommendedName>
</protein>
<comment type="similarity">
    <text evidence="10">Belongs to the protein kinase superfamily.</text>
</comment>
<dbReference type="Pfam" id="PF07714">
    <property type="entry name" value="PK_Tyr_Ser-Thr"/>
    <property type="match status" value="1"/>
</dbReference>
<dbReference type="SMART" id="SM00220">
    <property type="entry name" value="S_TKc"/>
    <property type="match status" value="1"/>
</dbReference>
<dbReference type="STRING" id="52838.A0A4V4H7I0"/>
<evidence type="ECO:0000256" key="6">
    <source>
        <dbReference type="ARBA" id="ARBA00022840"/>
    </source>
</evidence>
<dbReference type="InterPro" id="IPR008271">
    <property type="entry name" value="Ser/Thr_kinase_AS"/>
</dbReference>
<comment type="catalytic activity">
    <reaction evidence="7">
        <text>L-threonyl-[protein] + ATP = O-phospho-L-threonyl-[protein] + ADP + H(+)</text>
        <dbReference type="Rhea" id="RHEA:46608"/>
        <dbReference type="Rhea" id="RHEA-COMP:11060"/>
        <dbReference type="Rhea" id="RHEA-COMP:11605"/>
        <dbReference type="ChEBI" id="CHEBI:15378"/>
        <dbReference type="ChEBI" id="CHEBI:30013"/>
        <dbReference type="ChEBI" id="CHEBI:30616"/>
        <dbReference type="ChEBI" id="CHEBI:61977"/>
        <dbReference type="ChEBI" id="CHEBI:456216"/>
        <dbReference type="EC" id="2.7.11.1"/>
    </reaction>
</comment>
<keyword evidence="5" id="KW-0418">Kinase</keyword>
<proteinExistence type="inferred from homology"/>
<dbReference type="PROSITE" id="PS50011">
    <property type="entry name" value="PROTEIN_KINASE_DOM"/>
    <property type="match status" value="1"/>
</dbReference>
<evidence type="ECO:0000256" key="8">
    <source>
        <dbReference type="ARBA" id="ARBA00048679"/>
    </source>
</evidence>
<keyword evidence="14" id="KW-1185">Reference proteome</keyword>
<evidence type="ECO:0000313" key="14">
    <source>
        <dbReference type="Proteomes" id="UP000317650"/>
    </source>
</evidence>
<evidence type="ECO:0000256" key="10">
    <source>
        <dbReference type="RuleBase" id="RU000304"/>
    </source>
</evidence>
<dbReference type="Gene3D" id="3.30.200.20">
    <property type="entry name" value="Phosphorylase Kinase, domain 1"/>
    <property type="match status" value="1"/>
</dbReference>
<dbReference type="Proteomes" id="UP000317650">
    <property type="component" value="Chromosome 1"/>
</dbReference>
<dbReference type="InterPro" id="IPR017441">
    <property type="entry name" value="Protein_kinase_ATP_BS"/>
</dbReference>
<evidence type="ECO:0000256" key="7">
    <source>
        <dbReference type="ARBA" id="ARBA00047899"/>
    </source>
</evidence>
<sequence>MQKSGHYTSGFGNEKEDSDISHRLPRDPDISQASSSGSARSISLSHSLSQTTLRSTNSFRVKAQEFAAGFVTCFIPHRHATCEGAEHEDGLRDVSDFSTTSSSKMSTISSRSNYRFRTHGSYSKTETQQETIRFSIEEINKATSNFASENRIGQGGFGAIYKGKLKDGTLIAVKRARKNMYDVHLSVEFKSEIETLSKVEHLNLVRFLGCLETDNEHLILVEYVSNGNLREHLDGTRGNGLEIGQRLNIAIDVAHAVAYLHTYADHPIIHRDIKASNILLTDKIRAKVADFGFARLAAEDPEATHVSTQIKGTAGYLDPEYLRTYQLTEKSDVYSFGVLLVEIVTGRRPIERNRDNRERVTTRWAIRRFKEGDAVMAMDPRLRRSPAAVGATQRVLGLAERCMEKDRRSRPSMRECAEVLWGIRRDYQSMLQSSSSTR</sequence>
<dbReference type="Gene3D" id="1.10.510.10">
    <property type="entry name" value="Transferase(Phosphotransferase) domain 1"/>
    <property type="match status" value="1"/>
</dbReference>
<feature type="compositionally biased region" description="Polar residues" evidence="11">
    <location>
        <begin position="1"/>
        <end position="11"/>
    </location>
</feature>
<feature type="domain" description="Protein kinase" evidence="12">
    <location>
        <begin position="146"/>
        <end position="431"/>
    </location>
</feature>
<keyword evidence="4 9" id="KW-0547">Nucleotide-binding</keyword>
<feature type="compositionally biased region" description="Basic and acidic residues" evidence="11">
    <location>
        <begin position="13"/>
        <end position="29"/>
    </location>
</feature>
<feature type="binding site" evidence="9">
    <location>
        <position position="178"/>
    </location>
    <ligand>
        <name>ATP</name>
        <dbReference type="ChEBI" id="CHEBI:30616"/>
    </ligand>
</feature>
<dbReference type="PROSITE" id="PS00107">
    <property type="entry name" value="PROTEIN_KINASE_ATP"/>
    <property type="match status" value="1"/>
</dbReference>
<keyword evidence="6 9" id="KW-0067">ATP-binding</keyword>
<dbReference type="FunFam" id="1.10.510.10:FF:000300">
    <property type="entry name" value="Calmodulin-binding receptor-like cytoplasmic kinase 3"/>
    <property type="match status" value="1"/>
</dbReference>
<evidence type="ECO:0000256" key="3">
    <source>
        <dbReference type="ARBA" id="ARBA00022679"/>
    </source>
</evidence>
<dbReference type="SUPFAM" id="SSF56112">
    <property type="entry name" value="Protein kinase-like (PK-like)"/>
    <property type="match status" value="1"/>
</dbReference>
<dbReference type="PANTHER" id="PTHR46008">
    <property type="entry name" value="LEAF RUST 10 DISEASE-RESISTANCE LOCUS RECEPTOR-LIKE PROTEIN KINASE-LIKE 1.4"/>
    <property type="match status" value="1"/>
</dbReference>
<feature type="compositionally biased region" description="Low complexity" evidence="11">
    <location>
        <begin position="30"/>
        <end position="47"/>
    </location>
</feature>
<dbReference type="EC" id="2.7.11.1" evidence="1"/>
<evidence type="ECO:0000256" key="11">
    <source>
        <dbReference type="SAM" id="MobiDB-lite"/>
    </source>
</evidence>
<dbReference type="InterPro" id="IPR000719">
    <property type="entry name" value="Prot_kinase_dom"/>
</dbReference>
<comment type="caution">
    <text evidence="13">The sequence shown here is derived from an EMBL/GenBank/DDBJ whole genome shotgun (WGS) entry which is preliminary data.</text>
</comment>
<evidence type="ECO:0000256" key="2">
    <source>
        <dbReference type="ARBA" id="ARBA00022527"/>
    </source>
</evidence>
<organism evidence="13 14">
    <name type="scientific">Musa balbisiana</name>
    <name type="common">Banana</name>
    <dbReference type="NCBI Taxonomy" id="52838"/>
    <lineage>
        <taxon>Eukaryota</taxon>
        <taxon>Viridiplantae</taxon>
        <taxon>Streptophyta</taxon>
        <taxon>Embryophyta</taxon>
        <taxon>Tracheophyta</taxon>
        <taxon>Spermatophyta</taxon>
        <taxon>Magnoliopsida</taxon>
        <taxon>Liliopsida</taxon>
        <taxon>Zingiberales</taxon>
        <taxon>Musaceae</taxon>
        <taxon>Musa</taxon>
    </lineage>
</organism>
<accession>A0A4V4H7I0</accession>
<dbReference type="AlphaFoldDB" id="A0A4V4H7I0"/>
<evidence type="ECO:0000256" key="4">
    <source>
        <dbReference type="ARBA" id="ARBA00022741"/>
    </source>
</evidence>